<gene>
    <name evidence="2" type="ORF">EGT74_23810</name>
</gene>
<comment type="caution">
    <text evidence="2">The sequence shown here is derived from an EMBL/GenBank/DDBJ whole genome shotgun (WGS) entry which is preliminary data.</text>
</comment>
<organism evidence="2 3">
    <name type="scientific">Chitinophaga lutea</name>
    <dbReference type="NCBI Taxonomy" id="2488634"/>
    <lineage>
        <taxon>Bacteria</taxon>
        <taxon>Pseudomonadati</taxon>
        <taxon>Bacteroidota</taxon>
        <taxon>Chitinophagia</taxon>
        <taxon>Chitinophagales</taxon>
        <taxon>Chitinophagaceae</taxon>
        <taxon>Chitinophaga</taxon>
    </lineage>
</organism>
<keyword evidence="1" id="KW-1133">Transmembrane helix</keyword>
<keyword evidence="1" id="KW-0472">Membrane</keyword>
<reference evidence="2 3" key="1">
    <citation type="submission" date="2018-11" db="EMBL/GenBank/DDBJ databases">
        <title>Chitinophaga lutea sp.nov., isolate from arsenic contaminated soil.</title>
        <authorList>
            <person name="Zong Y."/>
        </authorList>
    </citation>
    <scope>NUCLEOTIDE SEQUENCE [LARGE SCALE GENOMIC DNA]</scope>
    <source>
        <strain evidence="2 3">ZY74</strain>
    </source>
</reference>
<evidence type="ECO:0000313" key="3">
    <source>
        <dbReference type="Proteomes" id="UP000278351"/>
    </source>
</evidence>
<accession>A0A3N4PBC7</accession>
<keyword evidence="1" id="KW-0812">Transmembrane</keyword>
<protein>
    <submittedName>
        <fullName evidence="2">Uncharacterized protein</fullName>
    </submittedName>
</protein>
<name>A0A3N4PBC7_9BACT</name>
<feature type="transmembrane region" description="Helical" evidence="1">
    <location>
        <begin position="12"/>
        <end position="29"/>
    </location>
</feature>
<proteinExistence type="predicted"/>
<dbReference type="AlphaFoldDB" id="A0A3N4PBC7"/>
<keyword evidence="3" id="KW-1185">Reference proteome</keyword>
<dbReference type="Proteomes" id="UP000278351">
    <property type="component" value="Unassembled WGS sequence"/>
</dbReference>
<sequence length="260" mass="29575">MAGLYNNAMQKPLMYLVVAVCLVISLYMAKKRIDRRTAALTANAPTEGKSRTDVVRRIKEGEAFVLKLDELGYFKYTDSQHLSALQNYMAKNSDPATGFPGCFTDGDSTSYSVSFRCFGADNEDLFEEGGFTGLLRDMQPVFDKMGVAMKVTAHREVWDDKNHWLNHSISLNGRPYTIFKNFKGYGWGEAMAKFTQIVNTELEIQGSDERLYPWRAANDGLVALLTEQQLQYIHSKFPGKHDRPLPLREWCDLYQVTIPE</sequence>
<evidence type="ECO:0000313" key="2">
    <source>
        <dbReference type="EMBL" id="RPE05415.1"/>
    </source>
</evidence>
<dbReference type="EMBL" id="RPDH01000003">
    <property type="protein sequence ID" value="RPE05415.1"/>
    <property type="molecule type" value="Genomic_DNA"/>
</dbReference>
<evidence type="ECO:0000256" key="1">
    <source>
        <dbReference type="SAM" id="Phobius"/>
    </source>
</evidence>